<keyword evidence="1" id="KW-0812">Transmembrane</keyword>
<evidence type="ECO:0000259" key="2">
    <source>
        <dbReference type="Pfam" id="PF01757"/>
    </source>
</evidence>
<feature type="domain" description="Acyltransferase 3" evidence="2">
    <location>
        <begin position="11"/>
        <end position="343"/>
    </location>
</feature>
<feature type="transmembrane region" description="Helical" evidence="1">
    <location>
        <begin position="242"/>
        <end position="259"/>
    </location>
</feature>
<reference evidence="4" key="1">
    <citation type="journal article" date="2019" name="Int. J. Syst. Evol. Microbiol.">
        <title>The Global Catalogue of Microorganisms (GCM) 10K type strain sequencing project: providing services to taxonomists for standard genome sequencing and annotation.</title>
        <authorList>
            <consortium name="The Broad Institute Genomics Platform"/>
            <consortium name="The Broad Institute Genome Sequencing Center for Infectious Disease"/>
            <person name="Wu L."/>
            <person name="Ma J."/>
        </authorList>
    </citation>
    <scope>NUCLEOTIDE SEQUENCE [LARGE SCALE GENOMIC DNA]</scope>
    <source>
        <strain evidence="4">CGMCC 1.14966</strain>
    </source>
</reference>
<dbReference type="PANTHER" id="PTHR23028:SF53">
    <property type="entry name" value="ACYL_TRANSF_3 DOMAIN-CONTAINING PROTEIN"/>
    <property type="match status" value="1"/>
</dbReference>
<evidence type="ECO:0000313" key="3">
    <source>
        <dbReference type="EMBL" id="GGH89640.1"/>
    </source>
</evidence>
<feature type="transmembrane region" description="Helical" evidence="1">
    <location>
        <begin position="101"/>
        <end position="123"/>
    </location>
</feature>
<protein>
    <recommendedName>
        <fullName evidence="2">Acyltransferase 3 domain-containing protein</fullName>
    </recommendedName>
</protein>
<dbReference type="Proteomes" id="UP000637774">
    <property type="component" value="Unassembled WGS sequence"/>
</dbReference>
<keyword evidence="1" id="KW-0472">Membrane</keyword>
<dbReference type="PANTHER" id="PTHR23028">
    <property type="entry name" value="ACETYLTRANSFERASE"/>
    <property type="match status" value="1"/>
</dbReference>
<feature type="transmembrane region" description="Helical" evidence="1">
    <location>
        <begin position="333"/>
        <end position="351"/>
    </location>
</feature>
<name>A0ABQ2AE74_9BACT</name>
<dbReference type="EMBL" id="BMGY01000043">
    <property type="protein sequence ID" value="GGH89640.1"/>
    <property type="molecule type" value="Genomic_DNA"/>
</dbReference>
<proteinExistence type="predicted"/>
<accession>A0ABQ2AE74</accession>
<keyword evidence="4" id="KW-1185">Reference proteome</keyword>
<feature type="transmembrane region" description="Helical" evidence="1">
    <location>
        <begin position="12"/>
        <end position="33"/>
    </location>
</feature>
<dbReference type="Pfam" id="PF01757">
    <property type="entry name" value="Acyl_transf_3"/>
    <property type="match status" value="1"/>
</dbReference>
<evidence type="ECO:0000256" key="1">
    <source>
        <dbReference type="SAM" id="Phobius"/>
    </source>
</evidence>
<dbReference type="InterPro" id="IPR002656">
    <property type="entry name" value="Acyl_transf_3_dom"/>
</dbReference>
<sequence>MNLIQKDKVAQLHIFRAIAAVGVVLTHARFVLWSGGEAYVAKFPVQKWGLFEYPLFFSDLITSLGPQRVYLFFILSGFFAQYSIRNRFSLPNYLRKRFLRLYPAYIAATILAGIALYVSFLYINSNIYTEGVREYNSRLVAGYQELSPGSFLHSLSFTKSGEYFGFGVQYWSLKQEFFFCLLFPLYNLLPFRNQLGLLGICVALVLATGDAIFFHQSFFLVGMTLYKGFERGLRIPTTLPTWLYGTAIMGLYMGIYLLSKLGHNYPASLLTVALAFLVLEFLLTRTVRVPRAVAWFSEVSYSVYLNHMWGLLLFYAVLSRISGDLVFYSRWPYYTGAIVAIICSLPSYYLIEKPIVAYMHRLGRRETSRASAVPLIVPMAMPRLWSPAVQLPLQRAQQLLMANQLAPAKHLPQRLAGR</sequence>
<dbReference type="InterPro" id="IPR050879">
    <property type="entry name" value="Acyltransferase_3"/>
</dbReference>
<feature type="transmembrane region" description="Helical" evidence="1">
    <location>
        <begin position="195"/>
        <end position="221"/>
    </location>
</feature>
<feature type="transmembrane region" description="Helical" evidence="1">
    <location>
        <begin position="265"/>
        <end position="283"/>
    </location>
</feature>
<feature type="transmembrane region" description="Helical" evidence="1">
    <location>
        <begin position="53"/>
        <end position="80"/>
    </location>
</feature>
<gene>
    <name evidence="3" type="ORF">GCM10011495_33710</name>
</gene>
<evidence type="ECO:0000313" key="4">
    <source>
        <dbReference type="Proteomes" id="UP000637774"/>
    </source>
</evidence>
<keyword evidence="1" id="KW-1133">Transmembrane helix</keyword>
<feature type="transmembrane region" description="Helical" evidence="1">
    <location>
        <begin position="303"/>
        <end position="321"/>
    </location>
</feature>
<organism evidence="3 4">
    <name type="scientific">Hymenobacter frigidus</name>
    <dbReference type="NCBI Taxonomy" id="1524095"/>
    <lineage>
        <taxon>Bacteria</taxon>
        <taxon>Pseudomonadati</taxon>
        <taxon>Bacteroidota</taxon>
        <taxon>Cytophagia</taxon>
        <taxon>Cytophagales</taxon>
        <taxon>Hymenobacteraceae</taxon>
        <taxon>Hymenobacter</taxon>
    </lineage>
</organism>
<comment type="caution">
    <text evidence="3">The sequence shown here is derived from an EMBL/GenBank/DDBJ whole genome shotgun (WGS) entry which is preliminary data.</text>
</comment>